<organism evidence="1 2">
    <name type="scientific">Caenorhabditis remanei</name>
    <name type="common">Caenorhabditis vulgaris</name>
    <dbReference type="NCBI Taxonomy" id="31234"/>
    <lineage>
        <taxon>Eukaryota</taxon>
        <taxon>Metazoa</taxon>
        <taxon>Ecdysozoa</taxon>
        <taxon>Nematoda</taxon>
        <taxon>Chromadorea</taxon>
        <taxon>Rhabditida</taxon>
        <taxon>Rhabditina</taxon>
        <taxon>Rhabditomorpha</taxon>
        <taxon>Rhabditoidea</taxon>
        <taxon>Rhabditidae</taxon>
        <taxon>Peloderinae</taxon>
        <taxon>Caenorhabditis</taxon>
    </lineage>
</organism>
<comment type="caution">
    <text evidence="1">The sequence shown here is derived from an EMBL/GenBank/DDBJ whole genome shotgun (WGS) entry which is preliminary data.</text>
</comment>
<dbReference type="GeneID" id="78775940"/>
<dbReference type="Proteomes" id="UP000483820">
    <property type="component" value="Chromosome IV"/>
</dbReference>
<gene>
    <name evidence="1" type="ORF">GCK72_015064</name>
</gene>
<dbReference type="EMBL" id="WUAV01000004">
    <property type="protein sequence ID" value="KAF1758605.1"/>
    <property type="molecule type" value="Genomic_DNA"/>
</dbReference>
<proteinExistence type="predicted"/>
<name>A0A6A5GVR3_CAERE</name>
<evidence type="ECO:0000313" key="2">
    <source>
        <dbReference type="Proteomes" id="UP000483820"/>
    </source>
</evidence>
<sequence>MKEKKKEVKHWETRLVGNGKDGKCDDGMEWHPGFDEEMTVGKSRILREMLREVGAGGRLEAVVGIVVVQTRSREIPLKNNMD</sequence>
<evidence type="ECO:0000313" key="1">
    <source>
        <dbReference type="EMBL" id="KAF1758605.1"/>
    </source>
</evidence>
<reference evidence="1 2" key="1">
    <citation type="submission" date="2019-12" db="EMBL/GenBank/DDBJ databases">
        <title>Chromosome-level assembly of the Caenorhabditis remanei genome.</title>
        <authorList>
            <person name="Teterina A.A."/>
            <person name="Willis J.H."/>
            <person name="Phillips P.C."/>
        </authorList>
    </citation>
    <scope>NUCLEOTIDE SEQUENCE [LARGE SCALE GENOMIC DNA]</scope>
    <source>
        <strain evidence="1 2">PX506</strain>
        <tissue evidence="1">Whole organism</tissue>
    </source>
</reference>
<dbReference type="RefSeq" id="XP_053585375.1">
    <property type="nucleotide sequence ID" value="XM_053730603.1"/>
</dbReference>
<dbReference type="KEGG" id="crq:GCK72_015064"/>
<dbReference type="AlphaFoldDB" id="A0A6A5GVR3"/>
<dbReference type="CTD" id="78775940"/>
<accession>A0A6A5GVR3</accession>
<protein>
    <submittedName>
        <fullName evidence="1">Uncharacterized protein</fullName>
    </submittedName>
</protein>